<evidence type="ECO:0000313" key="8">
    <source>
        <dbReference type="EMBL" id="OCT44210.1"/>
    </source>
</evidence>
<dbReference type="SMART" id="SM00220">
    <property type="entry name" value="S_TKc"/>
    <property type="match status" value="1"/>
</dbReference>
<evidence type="ECO:0000259" key="7">
    <source>
        <dbReference type="PROSITE" id="PS50011"/>
    </source>
</evidence>
<dbReference type="PROSITE" id="PS50011">
    <property type="entry name" value="PROTEIN_KINASE_DOM"/>
    <property type="match status" value="1"/>
</dbReference>
<evidence type="ECO:0000256" key="5">
    <source>
        <dbReference type="ARBA" id="ARBA00022840"/>
    </source>
</evidence>
<feature type="region of interest" description="Disordered" evidence="6">
    <location>
        <begin position="553"/>
        <end position="628"/>
    </location>
</feature>
<feature type="compositionally biased region" description="Low complexity" evidence="6">
    <location>
        <begin position="553"/>
        <end position="568"/>
    </location>
</feature>
<dbReference type="OrthoDB" id="4159521at2759"/>
<keyword evidence="3" id="KW-0547">Nucleotide-binding</keyword>
<evidence type="ECO:0000256" key="3">
    <source>
        <dbReference type="ARBA" id="ARBA00022741"/>
    </source>
</evidence>
<dbReference type="Gene3D" id="1.10.510.10">
    <property type="entry name" value="Transferase(Phosphotransferase) domain 1"/>
    <property type="match status" value="1"/>
</dbReference>
<dbReference type="SUPFAM" id="SSF56112">
    <property type="entry name" value="Protein kinase-like (PK-like)"/>
    <property type="match status" value="1"/>
</dbReference>
<feature type="region of interest" description="Disordered" evidence="6">
    <location>
        <begin position="219"/>
        <end position="238"/>
    </location>
</feature>
<dbReference type="InterPro" id="IPR011009">
    <property type="entry name" value="Kinase-like_dom_sf"/>
</dbReference>
<dbReference type="EMBL" id="LGRB01000021">
    <property type="protein sequence ID" value="OCT44210.1"/>
    <property type="molecule type" value="Genomic_DNA"/>
</dbReference>
<evidence type="ECO:0000313" key="9">
    <source>
        <dbReference type="Proteomes" id="UP000094526"/>
    </source>
</evidence>
<dbReference type="STRING" id="86049.A0A1C1C6S0"/>
<keyword evidence="4" id="KW-0418">Kinase</keyword>
<dbReference type="VEuPathDB" id="FungiDB:CLCR_00597"/>
<reference evidence="9" key="1">
    <citation type="submission" date="2015-07" db="EMBL/GenBank/DDBJ databases">
        <authorList>
            <person name="Teixeira M.M."/>
            <person name="Souza R.C."/>
            <person name="Almeida L.G."/>
            <person name="Vicente V.A."/>
            <person name="de Hoog S."/>
            <person name="Bocca A.L."/>
            <person name="de Almeida S.R."/>
            <person name="Vasconcelos A.T."/>
            <person name="Felipe M.S."/>
        </authorList>
    </citation>
    <scope>NUCLEOTIDE SEQUENCE [LARGE SCALE GENOMIC DNA]</scope>
    <source>
        <strain evidence="9">KSF</strain>
    </source>
</reference>
<dbReference type="InterPro" id="IPR000719">
    <property type="entry name" value="Prot_kinase_dom"/>
</dbReference>
<dbReference type="GO" id="GO:0004674">
    <property type="term" value="F:protein serine/threonine kinase activity"/>
    <property type="evidence" value="ECO:0007669"/>
    <property type="project" value="UniProtKB-EC"/>
</dbReference>
<sequence length="628" mass="70093">MSAHKYAIFFPEGDGYLFCRPLGNGMEGVTSIVRSITNNKDYVRKKTKPTSAKSSHRDGIRCPEVELYAEFPKIPTLVRSQDFNVLPEDHASFNEFKSTSMIFDYCNGGSLDRFFAVLERERILPPQALVLQLIDHLMEAVDFVHRYCEPSVIHQDVHEGNIFLHFPNPDSKLPDFLLGDFGLAGRAADGLFEVSGNPVRRRMRDLASIQREDDQAQQQYAARQAAGLTTAADKPPEPRTRQVVRMFEDINNLYAIIHRAIVARHQQPETAKYVAMRLDFLDWLRELGKRYAAREAITPGTYNQWVDLHQYIRTWAEQARQQADKLPDLQWTRQDRYRDDVAPGDAQVASHPWNFYNEHLPVMADQRLKAPWQHAPSPSVQLFETRHELLRQAAAVPGPWRIACVRTTPTPATAAVVLHVEAVEEHAFNLHVPRLSDSPWKTADGRHVNGDDVEMEGQLVATAVDGIGVETFIARSEALSLNAAVTDELADDLFGVDQAWRPKLAKQAVVLTLQAEDALLAAAAAAATQSAPEDAAATVVAVSVAAATADGNPVQPATQQAAMQPAPVARRRRRRRRQQVRTGPNVTTRAMARREEVDKRRVTRSMARAAAAGAEAEAEAAAKKKKKR</sequence>
<dbReference type="Gene3D" id="1.20.58.60">
    <property type="match status" value="1"/>
</dbReference>
<evidence type="ECO:0000256" key="6">
    <source>
        <dbReference type="SAM" id="MobiDB-lite"/>
    </source>
</evidence>
<evidence type="ECO:0000256" key="2">
    <source>
        <dbReference type="ARBA" id="ARBA00022679"/>
    </source>
</evidence>
<keyword evidence="2" id="KW-0808">Transferase</keyword>
<dbReference type="Pfam" id="PF00069">
    <property type="entry name" value="Pkinase"/>
    <property type="match status" value="1"/>
</dbReference>
<accession>A0A1C1C6S0</accession>
<dbReference type="VEuPathDB" id="FungiDB:G647_01134"/>
<dbReference type="GO" id="GO:0005524">
    <property type="term" value="F:ATP binding"/>
    <property type="evidence" value="ECO:0007669"/>
    <property type="project" value="UniProtKB-KW"/>
</dbReference>
<proteinExistence type="predicted"/>
<name>A0A1C1C6S0_9EURO</name>
<dbReference type="eggNOG" id="ENOG502T1CP">
    <property type="taxonomic scope" value="Eukaryota"/>
</dbReference>
<dbReference type="PANTHER" id="PTHR43671:SF13">
    <property type="entry name" value="SERINE_THREONINE-PROTEIN KINASE NEK2"/>
    <property type="match status" value="1"/>
</dbReference>
<keyword evidence="5" id="KW-0067">ATP-binding</keyword>
<dbReference type="AlphaFoldDB" id="A0A1C1C6S0"/>
<feature type="compositionally biased region" description="Low complexity" evidence="6">
    <location>
        <begin position="219"/>
        <end position="232"/>
    </location>
</feature>
<feature type="compositionally biased region" description="Basic residues" evidence="6">
    <location>
        <begin position="569"/>
        <end position="579"/>
    </location>
</feature>
<evidence type="ECO:0000256" key="1">
    <source>
        <dbReference type="ARBA" id="ARBA00012513"/>
    </source>
</evidence>
<organism evidence="8 9">
    <name type="scientific">Cladophialophora carrionii</name>
    <dbReference type="NCBI Taxonomy" id="86049"/>
    <lineage>
        <taxon>Eukaryota</taxon>
        <taxon>Fungi</taxon>
        <taxon>Dikarya</taxon>
        <taxon>Ascomycota</taxon>
        <taxon>Pezizomycotina</taxon>
        <taxon>Eurotiomycetes</taxon>
        <taxon>Chaetothyriomycetidae</taxon>
        <taxon>Chaetothyriales</taxon>
        <taxon>Herpotrichiellaceae</taxon>
        <taxon>Cladophialophora</taxon>
    </lineage>
</organism>
<dbReference type="PANTHER" id="PTHR43671">
    <property type="entry name" value="SERINE/THREONINE-PROTEIN KINASE NEK"/>
    <property type="match status" value="1"/>
</dbReference>
<dbReference type="EC" id="2.7.11.1" evidence="1"/>
<comment type="caution">
    <text evidence="8">The sequence shown here is derived from an EMBL/GenBank/DDBJ whole genome shotgun (WGS) entry which is preliminary data.</text>
</comment>
<protein>
    <recommendedName>
        <fullName evidence="1">non-specific serine/threonine protein kinase</fullName>
        <ecNumber evidence="1">2.7.11.1</ecNumber>
    </recommendedName>
</protein>
<feature type="domain" description="Protein kinase" evidence="7">
    <location>
        <begin position="16"/>
        <end position="312"/>
    </location>
</feature>
<gene>
    <name evidence="8" type="ORF">CLCR_00597</name>
</gene>
<evidence type="ECO:0000256" key="4">
    <source>
        <dbReference type="ARBA" id="ARBA00022777"/>
    </source>
</evidence>
<dbReference type="Proteomes" id="UP000094526">
    <property type="component" value="Unassembled WGS sequence"/>
</dbReference>
<keyword evidence="9" id="KW-1185">Reference proteome</keyword>
<dbReference type="InterPro" id="IPR050660">
    <property type="entry name" value="NEK_Ser/Thr_kinase"/>
</dbReference>